<gene>
    <name evidence="2" type="ORF">K443DRAFT_258472</name>
</gene>
<evidence type="ECO:0000256" key="1">
    <source>
        <dbReference type="SAM" id="MobiDB-lite"/>
    </source>
</evidence>
<proteinExistence type="predicted"/>
<evidence type="ECO:0000313" key="2">
    <source>
        <dbReference type="EMBL" id="KIJ97189.1"/>
    </source>
</evidence>
<evidence type="ECO:0000313" key="3">
    <source>
        <dbReference type="Proteomes" id="UP000054477"/>
    </source>
</evidence>
<protein>
    <submittedName>
        <fullName evidence="2">Uncharacterized protein</fullName>
    </submittedName>
</protein>
<organism evidence="2 3">
    <name type="scientific">Laccaria amethystina LaAM-08-1</name>
    <dbReference type="NCBI Taxonomy" id="1095629"/>
    <lineage>
        <taxon>Eukaryota</taxon>
        <taxon>Fungi</taxon>
        <taxon>Dikarya</taxon>
        <taxon>Basidiomycota</taxon>
        <taxon>Agaricomycotina</taxon>
        <taxon>Agaricomycetes</taxon>
        <taxon>Agaricomycetidae</taxon>
        <taxon>Agaricales</taxon>
        <taxon>Agaricineae</taxon>
        <taxon>Hydnangiaceae</taxon>
        <taxon>Laccaria</taxon>
    </lineage>
</organism>
<dbReference type="EMBL" id="KN838700">
    <property type="protein sequence ID" value="KIJ97189.1"/>
    <property type="molecule type" value="Genomic_DNA"/>
</dbReference>
<reference evidence="3" key="2">
    <citation type="submission" date="2015-01" db="EMBL/GenBank/DDBJ databases">
        <title>Evolutionary Origins and Diversification of the Mycorrhizal Mutualists.</title>
        <authorList>
            <consortium name="DOE Joint Genome Institute"/>
            <consortium name="Mycorrhizal Genomics Consortium"/>
            <person name="Kohler A."/>
            <person name="Kuo A."/>
            <person name="Nagy L.G."/>
            <person name="Floudas D."/>
            <person name="Copeland A."/>
            <person name="Barry K.W."/>
            <person name="Cichocki N."/>
            <person name="Veneault-Fourrey C."/>
            <person name="LaButti K."/>
            <person name="Lindquist E.A."/>
            <person name="Lipzen A."/>
            <person name="Lundell T."/>
            <person name="Morin E."/>
            <person name="Murat C."/>
            <person name="Riley R."/>
            <person name="Ohm R."/>
            <person name="Sun H."/>
            <person name="Tunlid A."/>
            <person name="Henrissat B."/>
            <person name="Grigoriev I.V."/>
            <person name="Hibbett D.S."/>
            <person name="Martin F."/>
        </authorList>
    </citation>
    <scope>NUCLEOTIDE SEQUENCE [LARGE SCALE GENOMIC DNA]</scope>
    <source>
        <strain evidence="3">LaAM-08-1</strain>
    </source>
</reference>
<accession>A0A0C9WLE8</accession>
<keyword evidence="3" id="KW-1185">Reference proteome</keyword>
<dbReference type="Proteomes" id="UP000054477">
    <property type="component" value="Unassembled WGS sequence"/>
</dbReference>
<reference evidence="2 3" key="1">
    <citation type="submission" date="2014-04" db="EMBL/GenBank/DDBJ databases">
        <authorList>
            <consortium name="DOE Joint Genome Institute"/>
            <person name="Kuo A."/>
            <person name="Kohler A."/>
            <person name="Nagy L.G."/>
            <person name="Floudas D."/>
            <person name="Copeland A."/>
            <person name="Barry K.W."/>
            <person name="Cichocki N."/>
            <person name="Veneault-Fourrey C."/>
            <person name="LaButti K."/>
            <person name="Lindquist E.A."/>
            <person name="Lipzen A."/>
            <person name="Lundell T."/>
            <person name="Morin E."/>
            <person name="Murat C."/>
            <person name="Sun H."/>
            <person name="Tunlid A."/>
            <person name="Henrissat B."/>
            <person name="Grigoriev I.V."/>
            <person name="Hibbett D.S."/>
            <person name="Martin F."/>
            <person name="Nordberg H.P."/>
            <person name="Cantor M.N."/>
            <person name="Hua S.X."/>
        </authorList>
    </citation>
    <scope>NUCLEOTIDE SEQUENCE [LARGE SCALE GENOMIC DNA]</scope>
    <source>
        <strain evidence="2 3">LaAM-08-1</strain>
    </source>
</reference>
<name>A0A0C9WLE8_9AGAR</name>
<dbReference type="AlphaFoldDB" id="A0A0C9WLE8"/>
<sequence length="84" mass="9482">MAEHQRSTQAIRRSPWPFYIYCVTQPIQSKVYRSTHSSPPPTSPINKLSPEMANETSPFSASASTAEIVCVLMVMPRPTRQSTW</sequence>
<feature type="region of interest" description="Disordered" evidence="1">
    <location>
        <begin position="32"/>
        <end position="58"/>
    </location>
</feature>
<dbReference type="HOGENOM" id="CLU_2527790_0_0_1"/>